<evidence type="ECO:0000313" key="3">
    <source>
        <dbReference type="Proteomes" id="UP000003460"/>
    </source>
</evidence>
<comment type="caution">
    <text evidence="2">The sequence shown here is derived from an EMBL/GenBank/DDBJ whole genome shotgun (WGS) entry which is preliminary data.</text>
</comment>
<dbReference type="STRING" id="626522.GCWU000325_01560"/>
<feature type="transmembrane region" description="Helical" evidence="1">
    <location>
        <begin position="31"/>
        <end position="47"/>
    </location>
</feature>
<accession>C9LH59</accession>
<organism evidence="2 3">
    <name type="scientific">Alloprevotella tannerae ATCC 51259</name>
    <dbReference type="NCBI Taxonomy" id="626522"/>
    <lineage>
        <taxon>Bacteria</taxon>
        <taxon>Pseudomonadati</taxon>
        <taxon>Bacteroidota</taxon>
        <taxon>Bacteroidia</taxon>
        <taxon>Bacteroidales</taxon>
        <taxon>Prevotellaceae</taxon>
        <taxon>Alloprevotella</taxon>
    </lineage>
</organism>
<evidence type="ECO:0000313" key="2">
    <source>
        <dbReference type="EMBL" id="EEX72017.1"/>
    </source>
</evidence>
<evidence type="ECO:0000256" key="1">
    <source>
        <dbReference type="SAM" id="Phobius"/>
    </source>
</evidence>
<sequence>MHIAADCGRVVASLQRLPCQKTKPKGLWCRGGLWWFGFICVFTRLYVDGFERPTLRGCIFAANYGRVGASPQRLPCQKTKPKGLYRRDGLWWFDLSAYTNGYMRIF</sequence>
<protein>
    <submittedName>
        <fullName evidence="2">Uncharacterized protein</fullName>
    </submittedName>
</protein>
<gene>
    <name evidence="2" type="ORF">GCWU000325_01560</name>
</gene>
<proteinExistence type="predicted"/>
<keyword evidence="3" id="KW-1185">Reference proteome</keyword>
<keyword evidence="1" id="KW-0472">Membrane</keyword>
<dbReference type="EMBL" id="ACIJ02000018">
    <property type="protein sequence ID" value="EEX72017.1"/>
    <property type="molecule type" value="Genomic_DNA"/>
</dbReference>
<dbReference type="Proteomes" id="UP000003460">
    <property type="component" value="Unassembled WGS sequence"/>
</dbReference>
<name>C9LH59_9BACT</name>
<dbReference type="AlphaFoldDB" id="C9LH59"/>
<keyword evidence="1" id="KW-0812">Transmembrane</keyword>
<dbReference type="HOGENOM" id="CLU_2247608_0_0_10"/>
<reference evidence="2" key="1">
    <citation type="submission" date="2009-09" db="EMBL/GenBank/DDBJ databases">
        <authorList>
            <person name="Weinstock G."/>
            <person name="Sodergren E."/>
            <person name="Clifton S."/>
            <person name="Fulton L."/>
            <person name="Fulton B."/>
            <person name="Courtney L."/>
            <person name="Fronick C."/>
            <person name="Harrison M."/>
            <person name="Strong C."/>
            <person name="Farmer C."/>
            <person name="Delahaunty K."/>
            <person name="Markovic C."/>
            <person name="Hall O."/>
            <person name="Minx P."/>
            <person name="Tomlinson C."/>
            <person name="Mitreva M."/>
            <person name="Nelson J."/>
            <person name="Hou S."/>
            <person name="Wollam A."/>
            <person name="Pepin K.H."/>
            <person name="Johnson M."/>
            <person name="Bhonagiri V."/>
            <person name="Nash W.E."/>
            <person name="Warren W."/>
            <person name="Chinwalla A."/>
            <person name="Mardis E.R."/>
            <person name="Wilson R.K."/>
        </authorList>
    </citation>
    <scope>NUCLEOTIDE SEQUENCE [LARGE SCALE GENOMIC DNA]</scope>
    <source>
        <strain evidence="2">ATCC 51259</strain>
    </source>
</reference>
<keyword evidence="1" id="KW-1133">Transmembrane helix</keyword>